<dbReference type="SUPFAM" id="SSF55961">
    <property type="entry name" value="Bet v1-like"/>
    <property type="match status" value="1"/>
</dbReference>
<name>A0ABW0SQ51_9GAMM</name>
<dbReference type="CDD" id="cd08899">
    <property type="entry name" value="SRPBCC_CalC_Aha1-like_6"/>
    <property type="match status" value="1"/>
</dbReference>
<dbReference type="RefSeq" id="WP_386755421.1">
    <property type="nucleotide sequence ID" value="NZ_JBHSNM010000004.1"/>
</dbReference>
<accession>A0ABW0SQ51</accession>
<comment type="caution">
    <text evidence="3">The sequence shown here is derived from an EMBL/GenBank/DDBJ whole genome shotgun (WGS) entry which is preliminary data.</text>
</comment>
<keyword evidence="4" id="KW-1185">Reference proteome</keyword>
<sequence length="184" mass="20631">MNLHTALPEVDYGVRTAPDTVRIERLLPGPIERVWQYLVDPELRAQWFAGGDIEPRAGGRLDLRFHNSALTENDDPPPPKYAAHAGEFHMPCTVTEFDSPHVLAFTFGSDESPSQVRIELAKRGDQVHLLLVHSRLATREGMLSVSAGWHAHLNILRARMTGATPDGLWRTHTRLEAEYAQRLG</sequence>
<proteinExistence type="inferred from homology"/>
<feature type="domain" description="Activator of Hsp90 ATPase homologue 1/2-like C-terminal" evidence="2">
    <location>
        <begin position="30"/>
        <end position="159"/>
    </location>
</feature>
<evidence type="ECO:0000259" key="2">
    <source>
        <dbReference type="Pfam" id="PF08327"/>
    </source>
</evidence>
<comment type="similarity">
    <text evidence="1">Belongs to the AHA1 family.</text>
</comment>
<dbReference type="Gene3D" id="3.30.530.20">
    <property type="match status" value="1"/>
</dbReference>
<dbReference type="InterPro" id="IPR013538">
    <property type="entry name" value="ASHA1/2-like_C"/>
</dbReference>
<evidence type="ECO:0000256" key="1">
    <source>
        <dbReference type="ARBA" id="ARBA00006817"/>
    </source>
</evidence>
<protein>
    <submittedName>
        <fullName evidence="3">SRPBCC family protein</fullName>
    </submittedName>
</protein>
<dbReference type="InterPro" id="IPR023393">
    <property type="entry name" value="START-like_dom_sf"/>
</dbReference>
<dbReference type="Proteomes" id="UP001596036">
    <property type="component" value="Unassembled WGS sequence"/>
</dbReference>
<gene>
    <name evidence="3" type="ORF">ACFPN1_12670</name>
</gene>
<organism evidence="3 4">
    <name type="scientific">Lysobacter yangpyeongensis</name>
    <dbReference type="NCBI Taxonomy" id="346182"/>
    <lineage>
        <taxon>Bacteria</taxon>
        <taxon>Pseudomonadati</taxon>
        <taxon>Pseudomonadota</taxon>
        <taxon>Gammaproteobacteria</taxon>
        <taxon>Lysobacterales</taxon>
        <taxon>Lysobacteraceae</taxon>
        <taxon>Lysobacter</taxon>
    </lineage>
</organism>
<dbReference type="Pfam" id="PF08327">
    <property type="entry name" value="AHSA1"/>
    <property type="match status" value="1"/>
</dbReference>
<evidence type="ECO:0000313" key="4">
    <source>
        <dbReference type="Proteomes" id="UP001596036"/>
    </source>
</evidence>
<reference evidence="4" key="1">
    <citation type="journal article" date="2019" name="Int. J. Syst. Evol. Microbiol.">
        <title>The Global Catalogue of Microorganisms (GCM) 10K type strain sequencing project: providing services to taxonomists for standard genome sequencing and annotation.</title>
        <authorList>
            <consortium name="The Broad Institute Genomics Platform"/>
            <consortium name="The Broad Institute Genome Sequencing Center for Infectious Disease"/>
            <person name="Wu L."/>
            <person name="Ma J."/>
        </authorList>
    </citation>
    <scope>NUCLEOTIDE SEQUENCE [LARGE SCALE GENOMIC DNA]</scope>
    <source>
        <strain evidence="4">KACC 11407</strain>
    </source>
</reference>
<dbReference type="EMBL" id="JBHSNM010000004">
    <property type="protein sequence ID" value="MFC5570915.1"/>
    <property type="molecule type" value="Genomic_DNA"/>
</dbReference>
<evidence type="ECO:0000313" key="3">
    <source>
        <dbReference type="EMBL" id="MFC5570915.1"/>
    </source>
</evidence>